<dbReference type="Pfam" id="PF00566">
    <property type="entry name" value="RabGAP-TBC"/>
    <property type="match status" value="1"/>
</dbReference>
<feature type="compositionally biased region" description="Basic and acidic residues" evidence="2">
    <location>
        <begin position="616"/>
        <end position="628"/>
    </location>
</feature>
<feature type="region of interest" description="Disordered" evidence="2">
    <location>
        <begin position="424"/>
        <end position="453"/>
    </location>
</feature>
<dbReference type="PROSITE" id="PS50086">
    <property type="entry name" value="TBC_RABGAP"/>
    <property type="match status" value="1"/>
</dbReference>
<accession>A0A165MDN3</accession>
<evidence type="ECO:0000313" key="4">
    <source>
        <dbReference type="EMBL" id="KZV99115.1"/>
    </source>
</evidence>
<dbReference type="STRING" id="1314781.A0A165MDN3"/>
<feature type="compositionally biased region" description="Low complexity" evidence="2">
    <location>
        <begin position="709"/>
        <end position="731"/>
    </location>
</feature>
<dbReference type="Gene3D" id="1.10.8.270">
    <property type="entry name" value="putative rabgap domain of human tbc1 domain family member 14 like domains"/>
    <property type="match status" value="1"/>
</dbReference>
<feature type="region of interest" description="Disordered" evidence="2">
    <location>
        <begin position="616"/>
        <end position="779"/>
    </location>
</feature>
<proteinExistence type="predicted"/>
<dbReference type="InterPro" id="IPR000195">
    <property type="entry name" value="Rab-GAP-TBC_dom"/>
</dbReference>
<organism evidence="4 5">
    <name type="scientific">Exidia glandulosa HHB12029</name>
    <dbReference type="NCBI Taxonomy" id="1314781"/>
    <lineage>
        <taxon>Eukaryota</taxon>
        <taxon>Fungi</taxon>
        <taxon>Dikarya</taxon>
        <taxon>Basidiomycota</taxon>
        <taxon>Agaricomycotina</taxon>
        <taxon>Agaricomycetes</taxon>
        <taxon>Auriculariales</taxon>
        <taxon>Exidiaceae</taxon>
        <taxon>Exidia</taxon>
    </lineage>
</organism>
<dbReference type="SUPFAM" id="SSF47923">
    <property type="entry name" value="Ypt/Rab-GAP domain of gyp1p"/>
    <property type="match status" value="2"/>
</dbReference>
<feature type="compositionally biased region" description="Low complexity" evidence="2">
    <location>
        <begin position="685"/>
        <end position="698"/>
    </location>
</feature>
<dbReference type="InterPro" id="IPR035969">
    <property type="entry name" value="Rab-GAP_TBC_sf"/>
</dbReference>
<dbReference type="FunFam" id="1.10.8.270:FF:000031">
    <property type="entry name" value="TBC1 domain family member 5"/>
    <property type="match status" value="1"/>
</dbReference>
<protein>
    <submittedName>
        <fullName evidence="4">RabGAP/TBC</fullName>
    </submittedName>
</protein>
<dbReference type="GO" id="GO:0005096">
    <property type="term" value="F:GTPase activator activity"/>
    <property type="evidence" value="ECO:0007669"/>
    <property type="project" value="UniProtKB-KW"/>
</dbReference>
<gene>
    <name evidence="4" type="ORF">EXIGLDRAFT_726203</name>
</gene>
<dbReference type="EMBL" id="KV425912">
    <property type="protein sequence ID" value="KZV99115.1"/>
    <property type="molecule type" value="Genomic_DNA"/>
</dbReference>
<keyword evidence="5" id="KW-1185">Reference proteome</keyword>
<dbReference type="SMART" id="SM00164">
    <property type="entry name" value="TBC"/>
    <property type="match status" value="1"/>
</dbReference>
<evidence type="ECO:0000259" key="3">
    <source>
        <dbReference type="PROSITE" id="PS50086"/>
    </source>
</evidence>
<name>A0A165MDN3_EXIGL</name>
<dbReference type="PANTHER" id="PTHR22957:SF337">
    <property type="entry name" value="TBC1 DOMAIN FAMILY MEMBER 5"/>
    <property type="match status" value="1"/>
</dbReference>
<feature type="compositionally biased region" description="Polar residues" evidence="2">
    <location>
        <begin position="762"/>
        <end position="771"/>
    </location>
</feature>
<dbReference type="FunFam" id="1.10.472.80:FF:000038">
    <property type="entry name" value="TBC1 domain family member 5"/>
    <property type="match status" value="1"/>
</dbReference>
<evidence type="ECO:0000313" key="5">
    <source>
        <dbReference type="Proteomes" id="UP000077266"/>
    </source>
</evidence>
<keyword evidence="1" id="KW-0343">GTPase activation</keyword>
<dbReference type="PANTHER" id="PTHR22957">
    <property type="entry name" value="TBC1 DOMAIN FAMILY MEMBER GTPASE-ACTIVATING PROTEIN"/>
    <property type="match status" value="1"/>
</dbReference>
<dbReference type="Proteomes" id="UP000077266">
    <property type="component" value="Unassembled WGS sequence"/>
</dbReference>
<dbReference type="OrthoDB" id="27140at2759"/>
<sequence>MQRPPPKDVQDAFAHIFASGATLDKLRDRAASGKLLTKTVLDGVPGRSLVWKLFLFPGPPLTASLSTPAAAGRLVDTMRSLRSEYVQLLMDKMRAPDGGYEEGFAVPGQALPPKKAASAGANWATNNPLSLDDQNPWTEWFASIELRKTIAQDVDRTFPDMDYFRSPAVQAKLTNILFVQAVTFPEIGYRQGMHELLAPILYAVDYDSLDATSDGPSSRPEMLDLCDRTWAEADAWALFREVMNNISMWYEWREQPQTTFAPDGRLETRPYVAPIVSVCNRINSELVRSVDPALYAALQKGGVEPQIYGIRWLRLLFTREFDLPDALYLWDGLFACEAMFDVAQWVCVAMLMRIRNDLIPADYSMQLTHLLRYPSSPFRDPDEAKAQVKHTSVLLQQALALRGSPNPSMGVSIIAENRNLFGIAMQPPDSPPRHRRRKSLSGSGTERLAMKSAPVSAVERKDYVGLPEMIASRLLDTSESLGLNRVLMNGLSTVSELRKNLPDLTGTLSRTASSASSDMNVFADLRTPEERPPWEPKPRLEIEKEMLELRAQQKHLSESVGWALDVLLQGEGGVEPRKREALEALSYVRDLLAMGAVASVGNVDEDRLFGEEELAKRRQRVKEEEERAAAAARAAKTHMSAPPARPPLAAAFQSARDFHGPSPSLPRTPATGGTTMSFPPSRRGVSPVVAQQQQQQPSAPKPPPWLHTPSDFSAAAPSISPPSSVAQLPQLPRAPPPMGAYARSARIATSGSTEQAPGASYGNLTSPTQVTEDPLGVLR</sequence>
<dbReference type="Gene3D" id="1.10.472.80">
    <property type="entry name" value="Ypt/Rab-GAP domain of gyp1p, domain 3"/>
    <property type="match status" value="1"/>
</dbReference>
<evidence type="ECO:0000256" key="1">
    <source>
        <dbReference type="ARBA" id="ARBA00022468"/>
    </source>
</evidence>
<feature type="domain" description="Rab-GAP TBC" evidence="3">
    <location>
        <begin position="130"/>
        <end position="337"/>
    </location>
</feature>
<dbReference type="InParanoid" id="A0A165MDN3"/>
<dbReference type="AlphaFoldDB" id="A0A165MDN3"/>
<reference evidence="4 5" key="1">
    <citation type="journal article" date="2016" name="Mol. Biol. Evol.">
        <title>Comparative Genomics of Early-Diverging Mushroom-Forming Fungi Provides Insights into the Origins of Lignocellulose Decay Capabilities.</title>
        <authorList>
            <person name="Nagy L.G."/>
            <person name="Riley R."/>
            <person name="Tritt A."/>
            <person name="Adam C."/>
            <person name="Daum C."/>
            <person name="Floudas D."/>
            <person name="Sun H."/>
            <person name="Yadav J.S."/>
            <person name="Pangilinan J."/>
            <person name="Larsson K.H."/>
            <person name="Matsuura K."/>
            <person name="Barry K."/>
            <person name="Labutti K."/>
            <person name="Kuo R."/>
            <person name="Ohm R.A."/>
            <person name="Bhattacharya S.S."/>
            <person name="Shirouzu T."/>
            <person name="Yoshinaga Y."/>
            <person name="Martin F.M."/>
            <person name="Grigoriev I.V."/>
            <person name="Hibbett D.S."/>
        </authorList>
    </citation>
    <scope>NUCLEOTIDE SEQUENCE [LARGE SCALE GENOMIC DNA]</scope>
    <source>
        <strain evidence="4 5">HHB12029</strain>
    </source>
</reference>
<evidence type="ECO:0000256" key="2">
    <source>
        <dbReference type="SAM" id="MobiDB-lite"/>
    </source>
</evidence>